<reference evidence="1 2" key="1">
    <citation type="submission" date="2015-01" db="EMBL/GenBank/DDBJ databases">
        <title>Evolution of Trichinella species and genotypes.</title>
        <authorList>
            <person name="Korhonen P.K."/>
            <person name="Edoardo P."/>
            <person name="Giuseppe L.R."/>
            <person name="Gasser R.B."/>
        </authorList>
    </citation>
    <scope>NUCLEOTIDE SEQUENCE [LARGE SCALE GENOMIC DNA]</scope>
    <source>
        <strain evidence="1">ISS3</strain>
    </source>
</reference>
<keyword evidence="2" id="KW-1185">Reference proteome</keyword>
<dbReference type="Proteomes" id="UP000054776">
    <property type="component" value="Unassembled WGS sequence"/>
</dbReference>
<dbReference type="AlphaFoldDB" id="A0A0V1BJW0"/>
<evidence type="ECO:0000313" key="1">
    <source>
        <dbReference type="EMBL" id="KRY37451.1"/>
    </source>
</evidence>
<sequence>MPKIEILNRFISTKICFFMLTIISQKLFLEPPSTTAIINKTRNEGNVNKVKLFGTVQRIK</sequence>
<comment type="caution">
    <text evidence="1">The sequence shown here is derived from an EMBL/GenBank/DDBJ whole genome shotgun (WGS) entry which is preliminary data.</text>
</comment>
<evidence type="ECO:0000313" key="2">
    <source>
        <dbReference type="Proteomes" id="UP000054776"/>
    </source>
</evidence>
<proteinExistence type="predicted"/>
<gene>
    <name evidence="1" type="ORF">T01_7503</name>
</gene>
<organism evidence="1 2">
    <name type="scientific">Trichinella spiralis</name>
    <name type="common">Trichina worm</name>
    <dbReference type="NCBI Taxonomy" id="6334"/>
    <lineage>
        <taxon>Eukaryota</taxon>
        <taxon>Metazoa</taxon>
        <taxon>Ecdysozoa</taxon>
        <taxon>Nematoda</taxon>
        <taxon>Enoplea</taxon>
        <taxon>Dorylaimia</taxon>
        <taxon>Trichinellida</taxon>
        <taxon>Trichinellidae</taxon>
        <taxon>Trichinella</taxon>
    </lineage>
</organism>
<dbReference type="EMBL" id="JYDH01000033">
    <property type="protein sequence ID" value="KRY37451.1"/>
    <property type="molecule type" value="Genomic_DNA"/>
</dbReference>
<name>A0A0V1BJW0_TRISP</name>
<accession>A0A0V1BJW0</accession>
<protein>
    <submittedName>
        <fullName evidence="1">Uncharacterized protein</fullName>
    </submittedName>
</protein>
<dbReference type="InParanoid" id="A0A0V1BJW0"/>